<dbReference type="PANTHER" id="PTHR42776:SF4">
    <property type="entry name" value="ACYLAMINO-ACID-RELEASING ENZYME"/>
    <property type="match status" value="1"/>
</dbReference>
<accession>A0A438F7H6</accession>
<gene>
    <name evidence="2" type="primary">AARE_2</name>
    <name evidence="2" type="ORF">CK203_102184</name>
</gene>
<dbReference type="PANTHER" id="PTHR42776">
    <property type="entry name" value="SERINE PEPTIDASE S9 FAMILY MEMBER"/>
    <property type="match status" value="1"/>
</dbReference>
<organism evidence="2 3">
    <name type="scientific">Vitis vinifera</name>
    <name type="common">Grape</name>
    <dbReference type="NCBI Taxonomy" id="29760"/>
    <lineage>
        <taxon>Eukaryota</taxon>
        <taxon>Viridiplantae</taxon>
        <taxon>Streptophyta</taxon>
        <taxon>Embryophyta</taxon>
        <taxon>Tracheophyta</taxon>
        <taxon>Spermatophyta</taxon>
        <taxon>Magnoliopsida</taxon>
        <taxon>eudicotyledons</taxon>
        <taxon>Gunneridae</taxon>
        <taxon>Pentapetalae</taxon>
        <taxon>rosids</taxon>
        <taxon>Vitales</taxon>
        <taxon>Vitaceae</taxon>
        <taxon>Viteae</taxon>
        <taxon>Vitis</taxon>
    </lineage>
</organism>
<dbReference type="AlphaFoldDB" id="A0A438F7H6"/>
<sequence length="59" mass="6798">MDGYITCTGLKFVVCKGIKRKGVEVKVIIFPNDVHAIERPQSDFESFLNIGVWFKKYCE</sequence>
<evidence type="ECO:0000256" key="1">
    <source>
        <dbReference type="ARBA" id="ARBA00022801"/>
    </source>
</evidence>
<name>A0A438F7H6_VITVI</name>
<dbReference type="GO" id="GO:0016787">
    <property type="term" value="F:hydrolase activity"/>
    <property type="evidence" value="ECO:0007669"/>
    <property type="project" value="UniProtKB-KW"/>
</dbReference>
<protein>
    <submittedName>
        <fullName evidence="2">Acylamino-acid-releasing enzyme</fullName>
    </submittedName>
</protein>
<dbReference type="EMBL" id="QGNW01001105">
    <property type="protein sequence ID" value="RVW55891.1"/>
    <property type="molecule type" value="Genomic_DNA"/>
</dbReference>
<evidence type="ECO:0000313" key="3">
    <source>
        <dbReference type="Proteomes" id="UP000288805"/>
    </source>
</evidence>
<comment type="caution">
    <text evidence="2">The sequence shown here is derived from an EMBL/GenBank/DDBJ whole genome shotgun (WGS) entry which is preliminary data.</text>
</comment>
<proteinExistence type="predicted"/>
<evidence type="ECO:0000313" key="2">
    <source>
        <dbReference type="EMBL" id="RVW55891.1"/>
    </source>
</evidence>
<dbReference type="Proteomes" id="UP000288805">
    <property type="component" value="Unassembled WGS sequence"/>
</dbReference>
<reference evidence="2 3" key="1">
    <citation type="journal article" date="2018" name="PLoS Genet.">
        <title>Population sequencing reveals clonal diversity and ancestral inbreeding in the grapevine cultivar Chardonnay.</title>
        <authorList>
            <person name="Roach M.J."/>
            <person name="Johnson D.L."/>
            <person name="Bohlmann J."/>
            <person name="van Vuuren H.J."/>
            <person name="Jones S.J."/>
            <person name="Pretorius I.S."/>
            <person name="Schmidt S.A."/>
            <person name="Borneman A.R."/>
        </authorList>
    </citation>
    <scope>NUCLEOTIDE SEQUENCE [LARGE SCALE GENOMIC DNA]</scope>
    <source>
        <strain evidence="3">cv. Chardonnay</strain>
        <tissue evidence="2">Leaf</tissue>
    </source>
</reference>
<keyword evidence="1" id="KW-0378">Hydrolase</keyword>